<evidence type="ECO:0000256" key="1">
    <source>
        <dbReference type="SAM" id="Coils"/>
    </source>
</evidence>
<sequence length="426" mass="46625">MANFAQKRAARESIEGTGTVVPDGLELPAESVEGILAELAEKERDIDTTDSEHDVLIEDGNETDAQLDAVDAADDAAAEPADDKMEAEEDMPDEAAEALDVAQESIRRRWGFDHRTSVARESYGSRNRRSVARESLWEDIKAFLKRAWEWLKEQGRKIKDRWLKFSNQGKSVQGRSKKFGEQIKNLGKQKSGKDKLSGGFIKDLTIAGKFEGTNTAALDQVFSKKGDFAKIQDEVLAEMTGAVDEVANASEADFAKTGKKAKDLANAISSDLKGEHPMLGNQVFKVETEATEDGDSFEVSTTVVEAEHSVESDISTPSIAQLGAVNTFFNKVGVEIEKKVKAYHATNQKRDRYEAAIEKLLKKIDGVKIDEQGGEFSKSIRLIRKMIGATNQFLGAAERADASNTKNMVSGLNGLLVAGIAAYEKK</sequence>
<dbReference type="Proteomes" id="UP000229939">
    <property type="component" value="Segment"/>
</dbReference>
<evidence type="ECO:0000313" key="3">
    <source>
        <dbReference type="EMBL" id="ANZ49708.1"/>
    </source>
</evidence>
<evidence type="ECO:0000256" key="2">
    <source>
        <dbReference type="SAM" id="MobiDB-lite"/>
    </source>
</evidence>
<accession>A0A1B2IEM1</accession>
<dbReference type="Pfam" id="PF12699">
    <property type="entry name" value="phiKZ_IP"/>
    <property type="match status" value="1"/>
</dbReference>
<feature type="coiled-coil region" evidence="1">
    <location>
        <begin position="343"/>
        <end position="370"/>
    </location>
</feature>
<protein>
    <submittedName>
        <fullName evidence="3">Uncharacterized protein</fullName>
    </submittedName>
</protein>
<proteinExistence type="predicted"/>
<evidence type="ECO:0000313" key="4">
    <source>
        <dbReference type="Proteomes" id="UP000229939"/>
    </source>
</evidence>
<dbReference type="InterPro" id="IPR024413">
    <property type="entry name" value="Phage_phiKZ_Orf92_int-head"/>
</dbReference>
<dbReference type="EMBL" id="KX397370">
    <property type="protein sequence ID" value="ANZ49708.1"/>
    <property type="molecule type" value="Genomic_DNA"/>
</dbReference>
<reference evidence="4" key="1">
    <citation type="submission" date="2016-06" db="EMBL/GenBank/DDBJ databases">
        <authorList>
            <person name="Berg J.A."/>
            <person name="Smith H.G."/>
            <person name="Hyde J.R."/>
            <person name="Merrill B.D."/>
            <person name="Sharma R."/>
            <person name="Breakwell D.P."/>
            <person name="Hope S."/>
            <person name="Grose J.H."/>
        </authorList>
    </citation>
    <scope>NUCLEOTIDE SEQUENCE [LARGE SCALE GENOMIC DNA]</scope>
</reference>
<organism evidence="3 4">
    <name type="scientific">Erwinia phage Machina</name>
    <dbReference type="NCBI Taxonomy" id="1883375"/>
    <lineage>
        <taxon>Viruses</taxon>
        <taxon>Duplodnaviria</taxon>
        <taxon>Heunggongvirae</taxon>
        <taxon>Uroviricota</taxon>
        <taxon>Caudoviricetes</taxon>
        <taxon>Chimalliviridae</taxon>
        <taxon>Machinavirus</taxon>
        <taxon>Machinavirus machina</taxon>
    </lineage>
</organism>
<feature type="region of interest" description="Disordered" evidence="2">
    <location>
        <begin position="1"/>
        <end position="26"/>
    </location>
</feature>
<name>A0A1B2IEM1_9CAUD</name>
<gene>
    <name evidence="3" type="ORF">MACHINA_70</name>
</gene>
<keyword evidence="4" id="KW-1185">Reference proteome</keyword>
<keyword evidence="1" id="KW-0175">Coiled coil</keyword>